<dbReference type="Pfam" id="PF06949">
    <property type="entry name" value="DUF1292"/>
    <property type="match status" value="1"/>
</dbReference>
<sequence length="120" mass="13868">MKEENKNTCSCGCQEEHTESQCNCGCEESNHEENCSCGCNEEEKLDPIMVDLEDENGNKVTCEVVEEFEYKEDIYALVENPENKAVYLFKEEIEGDEVQLVNPEDGEFEEVTKYYENLNK</sequence>
<dbReference type="InterPro" id="IPR009711">
    <property type="entry name" value="UPF0473"/>
</dbReference>
<name>A0ABN1JTX5_9CLOT</name>
<organism evidence="1 2">
    <name type="scientific">Clostridium oceanicum</name>
    <dbReference type="NCBI Taxonomy" id="1543"/>
    <lineage>
        <taxon>Bacteria</taxon>
        <taxon>Bacillati</taxon>
        <taxon>Bacillota</taxon>
        <taxon>Clostridia</taxon>
        <taxon>Eubacteriales</taxon>
        <taxon>Clostridiaceae</taxon>
        <taxon>Clostridium</taxon>
    </lineage>
</organism>
<protein>
    <submittedName>
        <fullName evidence="1">DUF1292 domain-containing protein</fullName>
    </submittedName>
</protein>
<evidence type="ECO:0000313" key="2">
    <source>
        <dbReference type="Proteomes" id="UP001501510"/>
    </source>
</evidence>
<reference evidence="1 2" key="1">
    <citation type="journal article" date="2019" name="Int. J. Syst. Evol. Microbiol.">
        <title>The Global Catalogue of Microorganisms (GCM) 10K type strain sequencing project: providing services to taxonomists for standard genome sequencing and annotation.</title>
        <authorList>
            <consortium name="The Broad Institute Genomics Platform"/>
            <consortium name="The Broad Institute Genome Sequencing Center for Infectious Disease"/>
            <person name="Wu L."/>
            <person name="Ma J."/>
        </authorList>
    </citation>
    <scope>NUCLEOTIDE SEQUENCE [LARGE SCALE GENOMIC DNA]</scope>
    <source>
        <strain evidence="1 2">JCM 1407</strain>
    </source>
</reference>
<dbReference type="Proteomes" id="UP001501510">
    <property type="component" value="Unassembled WGS sequence"/>
</dbReference>
<gene>
    <name evidence="1" type="ORF">GCM10008906_34520</name>
</gene>
<dbReference type="EMBL" id="BAAACG010000019">
    <property type="protein sequence ID" value="GAA0746634.1"/>
    <property type="molecule type" value="Genomic_DNA"/>
</dbReference>
<evidence type="ECO:0000313" key="1">
    <source>
        <dbReference type="EMBL" id="GAA0746634.1"/>
    </source>
</evidence>
<keyword evidence="2" id="KW-1185">Reference proteome</keyword>
<dbReference type="RefSeq" id="WP_343763686.1">
    <property type="nucleotide sequence ID" value="NZ_BAAACG010000019.1"/>
</dbReference>
<comment type="caution">
    <text evidence="1">The sequence shown here is derived from an EMBL/GenBank/DDBJ whole genome shotgun (WGS) entry which is preliminary data.</text>
</comment>
<proteinExistence type="predicted"/>
<accession>A0ABN1JTX5</accession>